<dbReference type="eggNOG" id="COG0739">
    <property type="taxonomic scope" value="Bacteria"/>
</dbReference>
<dbReference type="InterPro" id="IPR016047">
    <property type="entry name" value="M23ase_b-sheet_dom"/>
</dbReference>
<dbReference type="PANTHER" id="PTHR21666">
    <property type="entry name" value="PEPTIDASE-RELATED"/>
    <property type="match status" value="1"/>
</dbReference>
<dbReference type="MEROPS" id="M23.009"/>
<dbReference type="SUPFAM" id="SSF51261">
    <property type="entry name" value="Duplicated hybrid motif"/>
    <property type="match status" value="1"/>
</dbReference>
<dbReference type="GO" id="GO:0004222">
    <property type="term" value="F:metalloendopeptidase activity"/>
    <property type="evidence" value="ECO:0007669"/>
    <property type="project" value="TreeGrafter"/>
</dbReference>
<evidence type="ECO:0000259" key="2">
    <source>
        <dbReference type="Pfam" id="PF01551"/>
    </source>
</evidence>
<dbReference type="Gene3D" id="2.70.70.10">
    <property type="entry name" value="Glucose Permease (Domain IIA)"/>
    <property type="match status" value="1"/>
</dbReference>
<dbReference type="Pfam" id="PF01551">
    <property type="entry name" value="Peptidase_M23"/>
    <property type="match status" value="1"/>
</dbReference>
<dbReference type="Pfam" id="PF01476">
    <property type="entry name" value="LysM"/>
    <property type="match status" value="1"/>
</dbReference>
<organism evidence="3 4">
    <name type="scientific">Treponema brennaborense (strain DSM 12168 / CIP 105900 / DD5/3)</name>
    <dbReference type="NCBI Taxonomy" id="906968"/>
    <lineage>
        <taxon>Bacteria</taxon>
        <taxon>Pseudomonadati</taxon>
        <taxon>Spirochaetota</taxon>
        <taxon>Spirochaetia</taxon>
        <taxon>Spirochaetales</taxon>
        <taxon>Treponemataceae</taxon>
        <taxon>Treponema</taxon>
    </lineage>
</organism>
<feature type="domain" description="M23ase beta-sheet core" evidence="2">
    <location>
        <begin position="210"/>
        <end position="304"/>
    </location>
</feature>
<dbReference type="EMBL" id="CP002696">
    <property type="protein sequence ID" value="AEE17172.1"/>
    <property type="molecule type" value="Genomic_DNA"/>
</dbReference>
<dbReference type="KEGG" id="tbe:Trebr_1750"/>
<evidence type="ECO:0000313" key="4">
    <source>
        <dbReference type="Proteomes" id="UP000006546"/>
    </source>
</evidence>
<dbReference type="OrthoDB" id="305469at2"/>
<proteinExistence type="predicted"/>
<name>F4LQG3_TREBD</name>
<evidence type="ECO:0000313" key="3">
    <source>
        <dbReference type="EMBL" id="AEE17172.1"/>
    </source>
</evidence>
<keyword evidence="4" id="KW-1185">Reference proteome</keyword>
<reference evidence="4" key="1">
    <citation type="submission" date="2011-04" db="EMBL/GenBank/DDBJ databases">
        <title>The complete genome of Treponema brennaborense DSM 12168.</title>
        <authorList>
            <person name="Lucas S."/>
            <person name="Han J."/>
            <person name="Lapidus A."/>
            <person name="Bruce D."/>
            <person name="Goodwin L."/>
            <person name="Pitluck S."/>
            <person name="Peters L."/>
            <person name="Kyrpides N."/>
            <person name="Mavromatis K."/>
            <person name="Ivanova N."/>
            <person name="Mikhailova N."/>
            <person name="Pagani I."/>
            <person name="Teshima H."/>
            <person name="Detter J.C."/>
            <person name="Tapia R."/>
            <person name="Han C."/>
            <person name="Land M."/>
            <person name="Hauser L."/>
            <person name="Markowitz V."/>
            <person name="Cheng J.-F."/>
            <person name="Hugenholtz P."/>
            <person name="Woyke T."/>
            <person name="Wu D."/>
            <person name="Gronow S."/>
            <person name="Wellnitz S."/>
            <person name="Brambilla E."/>
            <person name="Klenk H.-P."/>
            <person name="Eisen J.A."/>
        </authorList>
    </citation>
    <scope>NUCLEOTIDE SEQUENCE [LARGE SCALE GENOMIC DNA]</scope>
    <source>
        <strain evidence="4">DSM 12168 / CIP 105900 / DD5/3</strain>
    </source>
</reference>
<dbReference type="HOGENOM" id="CLU_029425_7_2_12"/>
<dbReference type="InterPro" id="IPR011055">
    <property type="entry name" value="Dup_hybrid_motif"/>
</dbReference>
<dbReference type="STRING" id="906968.Trebr_1750"/>
<accession>F4LQG3</accession>
<gene>
    <name evidence="3" type="ordered locus">Trebr_1750</name>
</gene>
<sequence length="311" mass="33795">MAYLRSDYAKTHTNGNAARLFAVLLYAAMCGVSAVHAQPYSPRITELSAANPVFAQYAQDVEIAYRQIAAGKPVTVLFYSYTAKRTDTLFSLAARCSIPYEAIALLNDIPAADTVLEQKELFLPNAPGLFIPAEPVTNLGIILRKRYYTLNEGLCYTVNGRIFQYIPSERLNPTERAYFLDTSLKMPLPGSILTSKFGMRASPITGAASFHRGIDLAAPQGTDVFACKSGVIANTGFDDVYGNFIIIDHDNNTQSVYAHLSRILVEKGNSVTGGSIIGNVGSTGLSTGPHLHFEIRINGSAQDPRKFLPAF</sequence>
<dbReference type="CDD" id="cd12797">
    <property type="entry name" value="M23_peptidase"/>
    <property type="match status" value="1"/>
</dbReference>
<dbReference type="AlphaFoldDB" id="F4LQG3"/>
<dbReference type="RefSeq" id="WP_013758877.1">
    <property type="nucleotide sequence ID" value="NC_015500.1"/>
</dbReference>
<dbReference type="PANTHER" id="PTHR21666:SF291">
    <property type="entry name" value="STAGE II SPORULATION PROTEIN Q"/>
    <property type="match status" value="1"/>
</dbReference>
<evidence type="ECO:0000259" key="1">
    <source>
        <dbReference type="Pfam" id="PF01476"/>
    </source>
</evidence>
<protein>
    <submittedName>
        <fullName evidence="3">Peptidase M23</fullName>
    </submittedName>
</protein>
<feature type="domain" description="LysM" evidence="1">
    <location>
        <begin position="81"/>
        <end position="113"/>
    </location>
</feature>
<dbReference type="InterPro" id="IPR050570">
    <property type="entry name" value="Cell_wall_metabolism_enzyme"/>
</dbReference>
<dbReference type="InterPro" id="IPR018392">
    <property type="entry name" value="LysM"/>
</dbReference>
<dbReference type="Proteomes" id="UP000006546">
    <property type="component" value="Chromosome"/>
</dbReference>